<gene>
    <name evidence="2" type="ORF">EB796_016079</name>
</gene>
<evidence type="ECO:0000313" key="2">
    <source>
        <dbReference type="EMBL" id="KAF6025601.1"/>
    </source>
</evidence>
<dbReference type="EMBL" id="VXIV02002440">
    <property type="protein sequence ID" value="KAF6025601.1"/>
    <property type="molecule type" value="Genomic_DNA"/>
</dbReference>
<dbReference type="Proteomes" id="UP000593567">
    <property type="component" value="Unassembled WGS sequence"/>
</dbReference>
<comment type="caution">
    <text evidence="2">The sequence shown here is derived from an EMBL/GenBank/DDBJ whole genome shotgun (WGS) entry which is preliminary data.</text>
</comment>
<evidence type="ECO:0000313" key="3">
    <source>
        <dbReference type="Proteomes" id="UP000593567"/>
    </source>
</evidence>
<feature type="region of interest" description="Disordered" evidence="1">
    <location>
        <begin position="41"/>
        <end position="82"/>
    </location>
</feature>
<proteinExistence type="predicted"/>
<dbReference type="AlphaFoldDB" id="A0A7J7JIY4"/>
<accession>A0A7J7JIY4</accession>
<keyword evidence="3" id="KW-1185">Reference proteome</keyword>
<feature type="compositionally biased region" description="Polar residues" evidence="1">
    <location>
        <begin position="52"/>
        <end position="61"/>
    </location>
</feature>
<evidence type="ECO:0000256" key="1">
    <source>
        <dbReference type="SAM" id="MobiDB-lite"/>
    </source>
</evidence>
<reference evidence="2" key="1">
    <citation type="submission" date="2020-06" db="EMBL/GenBank/DDBJ databases">
        <title>Draft genome of Bugula neritina, a colonial animal packing powerful symbionts and potential medicines.</title>
        <authorList>
            <person name="Rayko M."/>
        </authorList>
    </citation>
    <scope>NUCLEOTIDE SEQUENCE [LARGE SCALE GENOMIC DNA]</scope>
    <source>
        <strain evidence="2">Kwan_BN1</strain>
    </source>
</reference>
<sequence length="209" mass="23936">MDHSVLPNARLLVNEGNSREWAETLKEMQNRSRYSSHNLLLSLPKDDDDTDNFSPLQSQPSIRKLQTADPKMSKSARSVTNLPKPNSLPYTWKRSDEDYSLVKQATDRSYKHTYAVKQKPLISNSQRSDTNMKQTAKSASFVLPSKVAAKIYTNLHKNSQRGKYVYVIKNMRKTTPAKKSVNLPFSNTFIQHSTCQVSEHSFNRRNVSE</sequence>
<name>A0A7J7JIY4_BUGNE</name>
<protein>
    <submittedName>
        <fullName evidence="2">Uncharacterized protein</fullName>
    </submittedName>
</protein>
<organism evidence="2 3">
    <name type="scientific">Bugula neritina</name>
    <name type="common">Brown bryozoan</name>
    <name type="synonym">Sertularia neritina</name>
    <dbReference type="NCBI Taxonomy" id="10212"/>
    <lineage>
        <taxon>Eukaryota</taxon>
        <taxon>Metazoa</taxon>
        <taxon>Spiralia</taxon>
        <taxon>Lophotrochozoa</taxon>
        <taxon>Bryozoa</taxon>
        <taxon>Gymnolaemata</taxon>
        <taxon>Cheilostomatida</taxon>
        <taxon>Flustrina</taxon>
        <taxon>Buguloidea</taxon>
        <taxon>Bugulidae</taxon>
        <taxon>Bugula</taxon>
    </lineage>
</organism>